<sequence>MMECSPAIALPMGIMSEENMNAGHAENAREDIESLSEHGFALAIQLLGRHEDAADVVQDSLRKLVHSGQYDAHRGPKRPWFLKVVRNGALDVLRKRKPEDEGAIAQLENTDLSPAEATEQNELKTIIRQQLEGMDVAQREIVLLRDFHDLNYAEIAEVMEIRAGTVMSRLHRARKELRQRMRRYL</sequence>
<dbReference type="InterPro" id="IPR013249">
    <property type="entry name" value="RNA_pol_sigma70_r4_t2"/>
</dbReference>
<evidence type="ECO:0000259" key="6">
    <source>
        <dbReference type="Pfam" id="PF04542"/>
    </source>
</evidence>
<dbReference type="PANTHER" id="PTHR43133:SF8">
    <property type="entry name" value="RNA POLYMERASE SIGMA FACTOR HI_1459-RELATED"/>
    <property type="match status" value="1"/>
</dbReference>
<protein>
    <recommendedName>
        <fullName evidence="9">RNA polymerase sigma factor 70 region 4 type 2 domain-containing protein</fullName>
    </recommendedName>
</protein>
<feature type="domain" description="RNA polymerase sigma factor 70 region 4 type 2" evidence="7">
    <location>
        <begin position="126"/>
        <end position="177"/>
    </location>
</feature>
<name>A0A382SVX4_9ZZZZ</name>
<dbReference type="InterPro" id="IPR014284">
    <property type="entry name" value="RNA_pol_sigma-70_dom"/>
</dbReference>
<keyword evidence="3" id="KW-0731">Sigma factor</keyword>
<evidence type="ECO:0008006" key="9">
    <source>
        <dbReference type="Google" id="ProtNLM"/>
    </source>
</evidence>
<evidence type="ECO:0000256" key="3">
    <source>
        <dbReference type="ARBA" id="ARBA00023082"/>
    </source>
</evidence>
<dbReference type="SUPFAM" id="SSF88946">
    <property type="entry name" value="Sigma2 domain of RNA polymerase sigma factors"/>
    <property type="match status" value="1"/>
</dbReference>
<dbReference type="InterPro" id="IPR039425">
    <property type="entry name" value="RNA_pol_sigma-70-like"/>
</dbReference>
<dbReference type="InterPro" id="IPR013324">
    <property type="entry name" value="RNA_pol_sigma_r3/r4-like"/>
</dbReference>
<accession>A0A382SVX4</accession>
<organism evidence="8">
    <name type="scientific">marine metagenome</name>
    <dbReference type="NCBI Taxonomy" id="408172"/>
    <lineage>
        <taxon>unclassified sequences</taxon>
        <taxon>metagenomes</taxon>
        <taxon>ecological metagenomes</taxon>
    </lineage>
</organism>
<evidence type="ECO:0000256" key="4">
    <source>
        <dbReference type="ARBA" id="ARBA00023125"/>
    </source>
</evidence>
<dbReference type="InterPro" id="IPR013325">
    <property type="entry name" value="RNA_pol_sigma_r2"/>
</dbReference>
<evidence type="ECO:0000256" key="5">
    <source>
        <dbReference type="ARBA" id="ARBA00023163"/>
    </source>
</evidence>
<dbReference type="EMBL" id="UINC01132038">
    <property type="protein sequence ID" value="SVD14100.1"/>
    <property type="molecule type" value="Genomic_DNA"/>
</dbReference>
<dbReference type="Pfam" id="PF08281">
    <property type="entry name" value="Sigma70_r4_2"/>
    <property type="match status" value="1"/>
</dbReference>
<dbReference type="Pfam" id="PF04542">
    <property type="entry name" value="Sigma70_r2"/>
    <property type="match status" value="1"/>
</dbReference>
<reference evidence="8" key="1">
    <citation type="submission" date="2018-05" db="EMBL/GenBank/DDBJ databases">
        <authorList>
            <person name="Lanie J.A."/>
            <person name="Ng W.-L."/>
            <person name="Kazmierczak K.M."/>
            <person name="Andrzejewski T.M."/>
            <person name="Davidsen T.M."/>
            <person name="Wayne K.J."/>
            <person name="Tettelin H."/>
            <person name="Glass J.I."/>
            <person name="Rusch D."/>
            <person name="Podicherti R."/>
            <person name="Tsui H.-C.T."/>
            <person name="Winkler M.E."/>
        </authorList>
    </citation>
    <scope>NUCLEOTIDE SEQUENCE</scope>
</reference>
<evidence type="ECO:0000313" key="8">
    <source>
        <dbReference type="EMBL" id="SVD14100.1"/>
    </source>
</evidence>
<keyword evidence="5" id="KW-0804">Transcription</keyword>
<evidence type="ECO:0000259" key="7">
    <source>
        <dbReference type="Pfam" id="PF08281"/>
    </source>
</evidence>
<dbReference type="Gene3D" id="1.10.10.10">
    <property type="entry name" value="Winged helix-like DNA-binding domain superfamily/Winged helix DNA-binding domain"/>
    <property type="match status" value="1"/>
</dbReference>
<dbReference type="Gene3D" id="1.10.1740.10">
    <property type="match status" value="1"/>
</dbReference>
<feature type="domain" description="RNA polymerase sigma-70 region 2" evidence="6">
    <location>
        <begin position="41"/>
        <end position="97"/>
    </location>
</feature>
<gene>
    <name evidence="8" type="ORF">METZ01_LOCUS366954</name>
</gene>
<dbReference type="AlphaFoldDB" id="A0A382SVX4"/>
<dbReference type="GO" id="GO:0006352">
    <property type="term" value="P:DNA-templated transcription initiation"/>
    <property type="evidence" value="ECO:0007669"/>
    <property type="project" value="InterPro"/>
</dbReference>
<keyword evidence="2" id="KW-0805">Transcription regulation</keyword>
<dbReference type="GO" id="GO:0016987">
    <property type="term" value="F:sigma factor activity"/>
    <property type="evidence" value="ECO:0007669"/>
    <property type="project" value="UniProtKB-KW"/>
</dbReference>
<dbReference type="SUPFAM" id="SSF88659">
    <property type="entry name" value="Sigma3 and sigma4 domains of RNA polymerase sigma factors"/>
    <property type="match status" value="1"/>
</dbReference>
<dbReference type="InterPro" id="IPR036388">
    <property type="entry name" value="WH-like_DNA-bd_sf"/>
</dbReference>
<dbReference type="GO" id="GO:0003677">
    <property type="term" value="F:DNA binding"/>
    <property type="evidence" value="ECO:0007669"/>
    <property type="project" value="UniProtKB-KW"/>
</dbReference>
<dbReference type="NCBIfam" id="TIGR02937">
    <property type="entry name" value="sigma70-ECF"/>
    <property type="match status" value="1"/>
</dbReference>
<proteinExistence type="inferred from homology"/>
<comment type="similarity">
    <text evidence="1">Belongs to the sigma-70 factor family. ECF subfamily.</text>
</comment>
<evidence type="ECO:0000256" key="2">
    <source>
        <dbReference type="ARBA" id="ARBA00023015"/>
    </source>
</evidence>
<evidence type="ECO:0000256" key="1">
    <source>
        <dbReference type="ARBA" id="ARBA00010641"/>
    </source>
</evidence>
<dbReference type="PANTHER" id="PTHR43133">
    <property type="entry name" value="RNA POLYMERASE ECF-TYPE SIGMA FACTO"/>
    <property type="match status" value="1"/>
</dbReference>
<dbReference type="CDD" id="cd06171">
    <property type="entry name" value="Sigma70_r4"/>
    <property type="match status" value="1"/>
</dbReference>
<dbReference type="InterPro" id="IPR007627">
    <property type="entry name" value="RNA_pol_sigma70_r2"/>
</dbReference>
<keyword evidence="4" id="KW-0238">DNA-binding</keyword>